<dbReference type="EMBL" id="JBHUMQ010000015">
    <property type="protein sequence ID" value="MFD2693125.1"/>
    <property type="molecule type" value="Genomic_DNA"/>
</dbReference>
<protein>
    <submittedName>
        <fullName evidence="9">PTS sugar transporter subunit IIA</fullName>
    </submittedName>
</protein>
<sequence>MKNQLFIISHNDFAEGIVKSVQMIAGKNTNIKAFGLQMGEHPSTITEKIEARIKPDERVFVLADLIGGSVENDATRLLNYPNVCLIGGINLPLVLEIVLTNPQTDEQIDHILESAKGGLRRIRLESGENSEAEKADNFFQ</sequence>
<dbReference type="PANTHER" id="PTHR33799">
    <property type="entry name" value="PTS PERMEASE-RELATED-RELATED"/>
    <property type="match status" value="1"/>
</dbReference>
<evidence type="ECO:0000313" key="9">
    <source>
        <dbReference type="EMBL" id="MFD2693125.1"/>
    </source>
</evidence>
<evidence type="ECO:0000256" key="6">
    <source>
        <dbReference type="ARBA" id="ARBA00022683"/>
    </source>
</evidence>
<dbReference type="PROSITE" id="PS51096">
    <property type="entry name" value="PTS_EIIA_TYPE_4"/>
    <property type="match status" value="1"/>
</dbReference>
<dbReference type="SUPFAM" id="SSF53062">
    <property type="entry name" value="PTS system fructose IIA component-like"/>
    <property type="match status" value="1"/>
</dbReference>
<keyword evidence="6" id="KW-0598">Phosphotransferase system</keyword>
<evidence type="ECO:0000256" key="7">
    <source>
        <dbReference type="ARBA" id="ARBA00022777"/>
    </source>
</evidence>
<comment type="subcellular location">
    <subcellularLocation>
        <location evidence="1">Cytoplasm</location>
    </subcellularLocation>
</comment>
<dbReference type="Gene3D" id="3.40.50.510">
    <property type="entry name" value="Phosphotransferase system, mannose-type IIA component"/>
    <property type="match status" value="1"/>
</dbReference>
<comment type="caution">
    <text evidence="9">The sequence shown here is derived from an EMBL/GenBank/DDBJ whole genome shotgun (WGS) entry which is preliminary data.</text>
</comment>
<evidence type="ECO:0000256" key="1">
    <source>
        <dbReference type="ARBA" id="ARBA00004496"/>
    </source>
</evidence>
<feature type="domain" description="PTS EIIA type-4" evidence="8">
    <location>
        <begin position="2"/>
        <end position="119"/>
    </location>
</feature>
<dbReference type="Proteomes" id="UP001597399">
    <property type="component" value="Unassembled WGS sequence"/>
</dbReference>
<accession>A0ABW5S3P7</accession>
<name>A0ABW5S3P7_9BACL</name>
<dbReference type="InterPro" id="IPR033887">
    <property type="entry name" value="PTS_IIA_man"/>
</dbReference>
<evidence type="ECO:0000259" key="8">
    <source>
        <dbReference type="PROSITE" id="PS51096"/>
    </source>
</evidence>
<dbReference type="Pfam" id="PF03610">
    <property type="entry name" value="EIIA-man"/>
    <property type="match status" value="1"/>
</dbReference>
<dbReference type="InterPro" id="IPR051471">
    <property type="entry name" value="Bacterial_PTS_sugar_comp"/>
</dbReference>
<keyword evidence="7" id="KW-0418">Kinase</keyword>
<evidence type="ECO:0000256" key="2">
    <source>
        <dbReference type="ARBA" id="ARBA00022448"/>
    </source>
</evidence>
<proteinExistence type="predicted"/>
<dbReference type="InterPro" id="IPR004701">
    <property type="entry name" value="PTS_EIIA_man-typ"/>
</dbReference>
<evidence type="ECO:0000256" key="5">
    <source>
        <dbReference type="ARBA" id="ARBA00022679"/>
    </source>
</evidence>
<evidence type="ECO:0000313" key="10">
    <source>
        <dbReference type="Proteomes" id="UP001597399"/>
    </source>
</evidence>
<keyword evidence="4 9" id="KW-0762">Sugar transport</keyword>
<keyword evidence="2" id="KW-0813">Transport</keyword>
<dbReference type="InterPro" id="IPR036662">
    <property type="entry name" value="PTS_EIIA_man-typ_sf"/>
</dbReference>
<keyword evidence="3" id="KW-0963">Cytoplasm</keyword>
<gene>
    <name evidence="9" type="ORF">ACFSUE_05690</name>
</gene>
<evidence type="ECO:0000256" key="4">
    <source>
        <dbReference type="ARBA" id="ARBA00022597"/>
    </source>
</evidence>
<organism evidence="9 10">
    <name type="scientific">Sporolactobacillus shoreicorticis</name>
    <dbReference type="NCBI Taxonomy" id="1923877"/>
    <lineage>
        <taxon>Bacteria</taxon>
        <taxon>Bacillati</taxon>
        <taxon>Bacillota</taxon>
        <taxon>Bacilli</taxon>
        <taxon>Bacillales</taxon>
        <taxon>Sporolactobacillaceae</taxon>
        <taxon>Sporolactobacillus</taxon>
    </lineage>
</organism>
<keyword evidence="10" id="KW-1185">Reference proteome</keyword>
<reference evidence="10" key="1">
    <citation type="journal article" date="2019" name="Int. J. Syst. Evol. Microbiol.">
        <title>The Global Catalogue of Microorganisms (GCM) 10K type strain sequencing project: providing services to taxonomists for standard genome sequencing and annotation.</title>
        <authorList>
            <consortium name="The Broad Institute Genomics Platform"/>
            <consortium name="The Broad Institute Genome Sequencing Center for Infectious Disease"/>
            <person name="Wu L."/>
            <person name="Ma J."/>
        </authorList>
    </citation>
    <scope>NUCLEOTIDE SEQUENCE [LARGE SCALE GENOMIC DNA]</scope>
    <source>
        <strain evidence="10">TISTR 2466</strain>
    </source>
</reference>
<dbReference type="RefSeq" id="WP_253058467.1">
    <property type="nucleotide sequence ID" value="NZ_JAMXWM010000002.1"/>
</dbReference>
<keyword evidence="5" id="KW-0808">Transferase</keyword>
<dbReference type="CDD" id="cd00006">
    <property type="entry name" value="PTS_IIA_man"/>
    <property type="match status" value="1"/>
</dbReference>
<dbReference type="PANTHER" id="PTHR33799:SF1">
    <property type="entry name" value="PTS SYSTEM MANNOSE-SPECIFIC EIIAB COMPONENT-RELATED"/>
    <property type="match status" value="1"/>
</dbReference>
<evidence type="ECO:0000256" key="3">
    <source>
        <dbReference type="ARBA" id="ARBA00022490"/>
    </source>
</evidence>